<dbReference type="GO" id="GO:0033539">
    <property type="term" value="P:fatty acid beta-oxidation using acyl-CoA dehydrogenase"/>
    <property type="evidence" value="ECO:0007669"/>
    <property type="project" value="TreeGrafter"/>
</dbReference>
<reference evidence="3 4" key="1">
    <citation type="journal article" date="2014" name="PLoS Genet.">
        <title>Phylogenetically driven sequencing of extremely halophilic archaea reveals strategies for static and dynamic osmo-response.</title>
        <authorList>
            <person name="Becker E.A."/>
            <person name="Seitzer P.M."/>
            <person name="Tritt A."/>
            <person name="Larsen D."/>
            <person name="Krusor M."/>
            <person name="Yao A.I."/>
            <person name="Wu D."/>
            <person name="Madern D."/>
            <person name="Eisen J.A."/>
            <person name="Darling A.E."/>
            <person name="Facciotti M.T."/>
        </authorList>
    </citation>
    <scope>NUCLEOTIDE SEQUENCE [LARGE SCALE GENOMIC DNA]</scope>
    <source>
        <strain evidence="3 4">DSM 10524</strain>
    </source>
</reference>
<dbReference type="Pfam" id="PF00766">
    <property type="entry name" value="ETF_alpha"/>
    <property type="match status" value="1"/>
</dbReference>
<evidence type="ECO:0000313" key="4">
    <source>
        <dbReference type="Proteomes" id="UP000011688"/>
    </source>
</evidence>
<evidence type="ECO:0000259" key="2">
    <source>
        <dbReference type="SMART" id="SM00893"/>
    </source>
</evidence>
<protein>
    <submittedName>
        <fullName evidence="3">Electron transfer flavor protein alpha subunit-like protein</fullName>
    </submittedName>
</protein>
<accession>L9XC05</accession>
<dbReference type="PATRIC" id="fig|1227497.3.peg.2091"/>
<dbReference type="OrthoDB" id="307696at2157"/>
<dbReference type="SUPFAM" id="SSF52402">
    <property type="entry name" value="Adenine nucleotide alpha hydrolases-like"/>
    <property type="match status" value="1"/>
</dbReference>
<dbReference type="PANTHER" id="PTHR43153:SF1">
    <property type="entry name" value="ELECTRON TRANSFER FLAVOPROTEIN SUBUNIT ALPHA, MITOCHONDRIAL"/>
    <property type="match status" value="1"/>
</dbReference>
<dbReference type="RefSeq" id="WP_005555780.1">
    <property type="nucleotide sequence ID" value="NZ_AOIB01000021.1"/>
</dbReference>
<evidence type="ECO:0000256" key="1">
    <source>
        <dbReference type="ARBA" id="ARBA00005817"/>
    </source>
</evidence>
<dbReference type="InterPro" id="IPR014730">
    <property type="entry name" value="ETF_a/b_N"/>
</dbReference>
<dbReference type="InterPro" id="IPR001308">
    <property type="entry name" value="ETF_a/FixB"/>
</dbReference>
<dbReference type="Gene3D" id="3.40.50.620">
    <property type="entry name" value="HUPs"/>
    <property type="match status" value="1"/>
</dbReference>
<dbReference type="GO" id="GO:0050660">
    <property type="term" value="F:flavin adenine dinucleotide binding"/>
    <property type="evidence" value="ECO:0007669"/>
    <property type="project" value="InterPro"/>
</dbReference>
<dbReference type="InterPro" id="IPR029035">
    <property type="entry name" value="DHS-like_NAD/FAD-binding_dom"/>
</dbReference>
<organism evidence="3 4">
    <name type="scientific">Natronococcus amylolyticus DSM 10524</name>
    <dbReference type="NCBI Taxonomy" id="1227497"/>
    <lineage>
        <taxon>Archaea</taxon>
        <taxon>Methanobacteriati</taxon>
        <taxon>Methanobacteriota</taxon>
        <taxon>Stenosarchaea group</taxon>
        <taxon>Halobacteria</taxon>
        <taxon>Halobacteriales</taxon>
        <taxon>Natrialbaceae</taxon>
        <taxon>Natronococcus</taxon>
    </lineage>
</organism>
<comment type="similarity">
    <text evidence="1">Belongs to the ETF alpha-subunit/FixB family.</text>
</comment>
<dbReference type="GO" id="GO:0009055">
    <property type="term" value="F:electron transfer activity"/>
    <property type="evidence" value="ECO:0007669"/>
    <property type="project" value="InterPro"/>
</dbReference>
<proteinExistence type="inferred from homology"/>
<gene>
    <name evidence="3" type="ORF">C491_10119</name>
</gene>
<keyword evidence="4" id="KW-1185">Reference proteome</keyword>
<dbReference type="PANTHER" id="PTHR43153">
    <property type="entry name" value="ELECTRON TRANSFER FLAVOPROTEIN ALPHA"/>
    <property type="match status" value="1"/>
</dbReference>
<dbReference type="SMART" id="SM00893">
    <property type="entry name" value="ETF"/>
    <property type="match status" value="1"/>
</dbReference>
<dbReference type="InterPro" id="IPR014731">
    <property type="entry name" value="ETF_asu_C"/>
</dbReference>
<dbReference type="Proteomes" id="UP000011688">
    <property type="component" value="Unassembled WGS sequence"/>
</dbReference>
<sequence length="324" mass="34215">MILALVEHDEGAPEELSLESLAMARELATAEGDSLEAVAFGDEADALGDELGEHGVEAVYCVAHDRLERYAPDAWAESVVQLASEHEAETITAPGTDRGREVLARVGASLDAPLATNCLAVDIADDGAYELRRNRWGGSLIEHARLDGEHKLLTAAEHEFPIEPAASTTEPSVSTFEPDLEDDLFAVQVDRVESGDEEGIPLGEARVVVGGGRGVGNAEDYDQLEELAELLGGTVGASRAAVNEGWRPHDDQVGQTGAKISPDIYIACGISGAVQHMVGCKGADTLLAINTDPEAAIVQKADWAVIGDLHEVVPELNEALRDAS</sequence>
<feature type="domain" description="Electron transfer flavoprotein alpha/beta-subunit N-terminal" evidence="2">
    <location>
        <begin position="2"/>
        <end position="189"/>
    </location>
</feature>
<dbReference type="EMBL" id="AOIB01000021">
    <property type="protein sequence ID" value="ELY58143.1"/>
    <property type="molecule type" value="Genomic_DNA"/>
</dbReference>
<comment type="caution">
    <text evidence="3">The sequence shown here is derived from an EMBL/GenBank/DDBJ whole genome shotgun (WGS) entry which is preliminary data.</text>
</comment>
<evidence type="ECO:0000313" key="3">
    <source>
        <dbReference type="EMBL" id="ELY58143.1"/>
    </source>
</evidence>
<name>L9XC05_9EURY</name>
<dbReference type="SUPFAM" id="SSF52467">
    <property type="entry name" value="DHS-like NAD/FAD-binding domain"/>
    <property type="match status" value="1"/>
</dbReference>
<dbReference type="STRING" id="1227497.C491_10119"/>
<dbReference type="Pfam" id="PF01012">
    <property type="entry name" value="ETF"/>
    <property type="match status" value="1"/>
</dbReference>
<dbReference type="eggNOG" id="arCOG00447">
    <property type="taxonomic scope" value="Archaea"/>
</dbReference>
<dbReference type="AlphaFoldDB" id="L9XC05"/>
<dbReference type="InterPro" id="IPR014729">
    <property type="entry name" value="Rossmann-like_a/b/a_fold"/>
</dbReference>
<dbReference type="Gene3D" id="3.40.50.1220">
    <property type="entry name" value="TPP-binding domain"/>
    <property type="match status" value="1"/>
</dbReference>
<dbReference type="PIRSF" id="PIRSF000089">
    <property type="entry name" value="Electra_flavoP_a"/>
    <property type="match status" value="1"/>
</dbReference>